<dbReference type="AlphaFoldDB" id="A0A087G0S2"/>
<proteinExistence type="inferred from homology"/>
<feature type="region of interest" description="Disordered" evidence="10">
    <location>
        <begin position="403"/>
        <end position="427"/>
    </location>
</feature>
<keyword evidence="7" id="KW-0408">Iron</keyword>
<keyword evidence="5" id="KW-0479">Metal-binding</keyword>
<dbReference type="GO" id="GO:0016705">
    <property type="term" value="F:oxidoreductase activity, acting on paired donors, with incorporation or reduction of molecular oxygen"/>
    <property type="evidence" value="ECO:0007669"/>
    <property type="project" value="InterPro"/>
</dbReference>
<name>A0A087G0S2_ARAAL</name>
<dbReference type="Gramene" id="KFK23474">
    <property type="protein sequence ID" value="KFK23474"/>
    <property type="gene ID" value="AALP_AAs54448U000100"/>
</dbReference>
<evidence type="ECO:0000256" key="6">
    <source>
        <dbReference type="ARBA" id="ARBA00023002"/>
    </source>
</evidence>
<dbReference type="InterPro" id="IPR001128">
    <property type="entry name" value="Cyt_P450"/>
</dbReference>
<evidence type="ECO:0000256" key="5">
    <source>
        <dbReference type="ARBA" id="ARBA00022723"/>
    </source>
</evidence>
<evidence type="ECO:0008006" key="14">
    <source>
        <dbReference type="Google" id="ProtNLM"/>
    </source>
</evidence>
<evidence type="ECO:0000313" key="13">
    <source>
        <dbReference type="Proteomes" id="UP000029120"/>
    </source>
</evidence>
<comment type="similarity">
    <text evidence="3">Belongs to the cytochrome P450 family.</text>
</comment>
<sequence length="478" mass="53768">MATMIFVDFHHYFIFILLCLFSILCYSLFFKKPKDSQSFDLPPSPPSLPIIGHLHLLLSRLIHKSLKKISSKYGPFLHLRVFNVSIVLISSASIAYEIFKSQDVNISTRNHPTNEGSLFLGSSSFINAPHGDYWKFMKKLIITNLLGPQALERSRGVRADEVKRFYSNLLDKAMKNESVEIVEEAMKLTNNTIFFRKPLKKIGISLFKKELTCISQKFDEVLEKILVDYDEKVDEHHQGTDMMDALLEAYGDENAEYKITRNHIKSLFVDLLIGGTDSLLFPKSGGGNVLSDYELPLPRLRAYTFKEINERKPRSRKRVVLPVEEEGEMGRPSLNLDVYDVDAVPAHSVSPTTVVDPALITSQIEKAKGKKLAVEGSRRGVDGDVVTRKVVQLKKGPNVLKKRSRDETAGCSGAAGKRARGEKRERGVDKATLVDAADEVGIAGVETVDEETVAEKTFETKGTLVVMPDSYDFDYRYR</sequence>
<dbReference type="GO" id="GO:0005506">
    <property type="term" value="F:iron ion binding"/>
    <property type="evidence" value="ECO:0007669"/>
    <property type="project" value="InterPro"/>
</dbReference>
<keyword evidence="4" id="KW-0349">Heme</keyword>
<keyword evidence="9 11" id="KW-0472">Membrane</keyword>
<accession>A0A087G0S2</accession>
<dbReference type="GO" id="GO:0016020">
    <property type="term" value="C:membrane"/>
    <property type="evidence" value="ECO:0007669"/>
    <property type="project" value="UniProtKB-SubCell"/>
</dbReference>
<dbReference type="InterPro" id="IPR036396">
    <property type="entry name" value="Cyt_P450_sf"/>
</dbReference>
<dbReference type="eggNOG" id="KOG0156">
    <property type="taxonomic scope" value="Eukaryota"/>
</dbReference>
<evidence type="ECO:0000256" key="4">
    <source>
        <dbReference type="ARBA" id="ARBA00022617"/>
    </source>
</evidence>
<dbReference type="EMBL" id="KL978747">
    <property type="protein sequence ID" value="KFK23474.1"/>
    <property type="molecule type" value="Genomic_DNA"/>
</dbReference>
<evidence type="ECO:0000256" key="10">
    <source>
        <dbReference type="SAM" id="MobiDB-lite"/>
    </source>
</evidence>
<dbReference type="GO" id="GO:0020037">
    <property type="term" value="F:heme binding"/>
    <property type="evidence" value="ECO:0007669"/>
    <property type="project" value="InterPro"/>
</dbReference>
<evidence type="ECO:0000256" key="1">
    <source>
        <dbReference type="ARBA" id="ARBA00001971"/>
    </source>
</evidence>
<dbReference type="Proteomes" id="UP000029120">
    <property type="component" value="Unassembled WGS sequence"/>
</dbReference>
<dbReference type="Pfam" id="PF00067">
    <property type="entry name" value="p450"/>
    <property type="match status" value="1"/>
</dbReference>
<evidence type="ECO:0000313" key="12">
    <source>
        <dbReference type="EMBL" id="KFK23474.1"/>
    </source>
</evidence>
<keyword evidence="13" id="KW-1185">Reference proteome</keyword>
<comment type="subcellular location">
    <subcellularLocation>
        <location evidence="2">Membrane</location>
    </subcellularLocation>
</comment>
<gene>
    <name evidence="12" type="ORF">AALP_AAs54448U000100</name>
</gene>
<dbReference type="PANTHER" id="PTHR47943:SF8">
    <property type="entry name" value="CYTOCHROME P450"/>
    <property type="match status" value="1"/>
</dbReference>
<keyword evidence="11" id="KW-1133">Transmembrane helix</keyword>
<dbReference type="Gene3D" id="1.10.630.10">
    <property type="entry name" value="Cytochrome P450"/>
    <property type="match status" value="1"/>
</dbReference>
<keyword evidence="6" id="KW-0560">Oxidoreductase</keyword>
<evidence type="ECO:0000256" key="7">
    <source>
        <dbReference type="ARBA" id="ARBA00023004"/>
    </source>
</evidence>
<keyword evidence="8" id="KW-0503">Monooxygenase</keyword>
<dbReference type="PANTHER" id="PTHR47943">
    <property type="entry name" value="CYTOCHROME P450 93A3-LIKE"/>
    <property type="match status" value="1"/>
</dbReference>
<reference evidence="13" key="1">
    <citation type="journal article" date="2015" name="Nat. Plants">
        <title>Genome expansion of Arabis alpina linked with retrotransposition and reduced symmetric DNA methylation.</title>
        <authorList>
            <person name="Willing E.M."/>
            <person name="Rawat V."/>
            <person name="Mandakova T."/>
            <person name="Maumus F."/>
            <person name="James G.V."/>
            <person name="Nordstroem K.J."/>
            <person name="Becker C."/>
            <person name="Warthmann N."/>
            <person name="Chica C."/>
            <person name="Szarzynska B."/>
            <person name="Zytnicki M."/>
            <person name="Albani M.C."/>
            <person name="Kiefer C."/>
            <person name="Bergonzi S."/>
            <person name="Castaings L."/>
            <person name="Mateos J.L."/>
            <person name="Berns M.C."/>
            <person name="Bujdoso N."/>
            <person name="Piofczyk T."/>
            <person name="de Lorenzo L."/>
            <person name="Barrero-Sicilia C."/>
            <person name="Mateos I."/>
            <person name="Piednoel M."/>
            <person name="Hagmann J."/>
            <person name="Chen-Min-Tao R."/>
            <person name="Iglesias-Fernandez R."/>
            <person name="Schuster S.C."/>
            <person name="Alonso-Blanco C."/>
            <person name="Roudier F."/>
            <person name="Carbonero P."/>
            <person name="Paz-Ares J."/>
            <person name="Davis S.J."/>
            <person name="Pecinka A."/>
            <person name="Quesneville H."/>
            <person name="Colot V."/>
            <person name="Lysak M.A."/>
            <person name="Weigel D."/>
            <person name="Coupland G."/>
            <person name="Schneeberger K."/>
        </authorList>
    </citation>
    <scope>NUCLEOTIDE SEQUENCE [LARGE SCALE GENOMIC DNA]</scope>
    <source>
        <strain evidence="13">cv. Pajares</strain>
    </source>
</reference>
<evidence type="ECO:0000256" key="9">
    <source>
        <dbReference type="ARBA" id="ARBA00023136"/>
    </source>
</evidence>
<organism evidence="12 13">
    <name type="scientific">Arabis alpina</name>
    <name type="common">Alpine rock-cress</name>
    <dbReference type="NCBI Taxonomy" id="50452"/>
    <lineage>
        <taxon>Eukaryota</taxon>
        <taxon>Viridiplantae</taxon>
        <taxon>Streptophyta</taxon>
        <taxon>Embryophyta</taxon>
        <taxon>Tracheophyta</taxon>
        <taxon>Spermatophyta</taxon>
        <taxon>Magnoliopsida</taxon>
        <taxon>eudicotyledons</taxon>
        <taxon>Gunneridae</taxon>
        <taxon>Pentapetalae</taxon>
        <taxon>rosids</taxon>
        <taxon>malvids</taxon>
        <taxon>Brassicales</taxon>
        <taxon>Brassicaceae</taxon>
        <taxon>Arabideae</taxon>
        <taxon>Arabis</taxon>
    </lineage>
</organism>
<evidence type="ECO:0000256" key="3">
    <source>
        <dbReference type="ARBA" id="ARBA00010617"/>
    </source>
</evidence>
<feature type="transmembrane region" description="Helical" evidence="11">
    <location>
        <begin position="12"/>
        <end position="30"/>
    </location>
</feature>
<dbReference type="GO" id="GO:0004497">
    <property type="term" value="F:monooxygenase activity"/>
    <property type="evidence" value="ECO:0007669"/>
    <property type="project" value="UniProtKB-KW"/>
</dbReference>
<evidence type="ECO:0000256" key="8">
    <source>
        <dbReference type="ARBA" id="ARBA00023033"/>
    </source>
</evidence>
<protein>
    <recommendedName>
        <fullName evidence="14">Cytochrome P450</fullName>
    </recommendedName>
</protein>
<evidence type="ECO:0000256" key="2">
    <source>
        <dbReference type="ARBA" id="ARBA00004370"/>
    </source>
</evidence>
<comment type="cofactor">
    <cofactor evidence="1">
        <name>heme</name>
        <dbReference type="ChEBI" id="CHEBI:30413"/>
    </cofactor>
</comment>
<evidence type="ECO:0000256" key="11">
    <source>
        <dbReference type="SAM" id="Phobius"/>
    </source>
</evidence>
<dbReference type="SUPFAM" id="SSF48264">
    <property type="entry name" value="Cytochrome P450"/>
    <property type="match status" value="1"/>
</dbReference>
<keyword evidence="11" id="KW-0812">Transmembrane</keyword>